<feature type="transmembrane region" description="Helical" evidence="1">
    <location>
        <begin position="17"/>
        <end position="37"/>
    </location>
</feature>
<dbReference type="InterPro" id="IPR011701">
    <property type="entry name" value="MFS"/>
</dbReference>
<dbReference type="EMBL" id="JARKIK010000033">
    <property type="protein sequence ID" value="KAK8740594.1"/>
    <property type="molecule type" value="Genomic_DNA"/>
</dbReference>
<dbReference type="Gene3D" id="1.20.1250.20">
    <property type="entry name" value="MFS general substrate transporter like domains"/>
    <property type="match status" value="1"/>
</dbReference>
<reference evidence="2" key="2">
    <citation type="submission" date="2024-01" db="EMBL/GenBank/DDBJ databases">
        <authorList>
            <person name="He J."/>
            <person name="Wang M."/>
            <person name="Zheng J."/>
            <person name="Liu Z."/>
        </authorList>
    </citation>
    <scope>NUCLEOTIDE SEQUENCE</scope>
    <source>
        <strain evidence="2">ZL_2023a</strain>
        <tissue evidence="2">Muscle</tissue>
    </source>
</reference>
<comment type="caution">
    <text evidence="2">The sequence shown here is derived from an EMBL/GenBank/DDBJ whole genome shotgun (WGS) entry which is preliminary data.</text>
</comment>
<protein>
    <recommendedName>
        <fullName evidence="4">Solute carrier family 43 member 3</fullName>
    </recommendedName>
</protein>
<feature type="transmembrane region" description="Helical" evidence="1">
    <location>
        <begin position="199"/>
        <end position="222"/>
    </location>
</feature>
<dbReference type="CDD" id="cd06174">
    <property type="entry name" value="MFS"/>
    <property type="match status" value="1"/>
</dbReference>
<feature type="transmembrane region" description="Helical" evidence="1">
    <location>
        <begin position="168"/>
        <end position="187"/>
    </location>
</feature>
<keyword evidence="1" id="KW-0472">Membrane</keyword>
<dbReference type="InterPro" id="IPR027197">
    <property type="entry name" value="SLC43A3"/>
</dbReference>
<dbReference type="PANTHER" id="PTHR20765">
    <property type="entry name" value="SOLUTE CARRIER FAMILY 43 MEMBER 3-RELATED"/>
    <property type="match status" value="1"/>
</dbReference>
<feature type="transmembrane region" description="Helical" evidence="1">
    <location>
        <begin position="395"/>
        <end position="416"/>
    </location>
</feature>
<gene>
    <name evidence="2" type="ORF">OTU49_002988</name>
</gene>
<dbReference type="AlphaFoldDB" id="A0AAW0XRL8"/>
<feature type="transmembrane region" description="Helical" evidence="1">
    <location>
        <begin position="369"/>
        <end position="389"/>
    </location>
</feature>
<feature type="transmembrane region" description="Helical" evidence="1">
    <location>
        <begin position="278"/>
        <end position="301"/>
    </location>
</feature>
<feature type="transmembrane region" description="Helical" evidence="1">
    <location>
        <begin position="113"/>
        <end position="135"/>
    </location>
</feature>
<dbReference type="EMBL" id="JARKIK010000033">
    <property type="protein sequence ID" value="KAK8740593.1"/>
    <property type="molecule type" value="Genomic_DNA"/>
</dbReference>
<dbReference type="InterPro" id="IPR036259">
    <property type="entry name" value="MFS_trans_sf"/>
</dbReference>
<keyword evidence="1" id="KW-1133">Transmembrane helix</keyword>
<name>A0AAW0XRL8_CHEQU</name>
<dbReference type="PANTHER" id="PTHR20765:SF1">
    <property type="entry name" value="EQUILIBRATIVE NUCLEOBASE TRANSPORTER 1"/>
    <property type="match status" value="1"/>
</dbReference>
<evidence type="ECO:0000313" key="3">
    <source>
        <dbReference type="Proteomes" id="UP001445076"/>
    </source>
</evidence>
<reference evidence="2 3" key="1">
    <citation type="journal article" date="2024" name="BMC Genomics">
        <title>Genome assembly of redclaw crayfish (Cherax quadricarinatus) provides insights into its immune adaptation and hypoxia tolerance.</title>
        <authorList>
            <person name="Liu Z."/>
            <person name="Zheng J."/>
            <person name="Li H."/>
            <person name="Fang K."/>
            <person name="Wang S."/>
            <person name="He J."/>
            <person name="Zhou D."/>
            <person name="Weng S."/>
            <person name="Chi M."/>
            <person name="Gu Z."/>
            <person name="He J."/>
            <person name="Li F."/>
            <person name="Wang M."/>
        </authorList>
    </citation>
    <scope>NUCLEOTIDE SEQUENCE [LARGE SCALE GENOMIC DNA]</scope>
    <source>
        <strain evidence="2">ZL_2023a</strain>
    </source>
</reference>
<organism evidence="2 3">
    <name type="scientific">Cherax quadricarinatus</name>
    <name type="common">Australian red claw crayfish</name>
    <dbReference type="NCBI Taxonomy" id="27406"/>
    <lineage>
        <taxon>Eukaryota</taxon>
        <taxon>Metazoa</taxon>
        <taxon>Ecdysozoa</taxon>
        <taxon>Arthropoda</taxon>
        <taxon>Crustacea</taxon>
        <taxon>Multicrustacea</taxon>
        <taxon>Malacostraca</taxon>
        <taxon>Eumalacostraca</taxon>
        <taxon>Eucarida</taxon>
        <taxon>Decapoda</taxon>
        <taxon>Pleocyemata</taxon>
        <taxon>Astacidea</taxon>
        <taxon>Parastacoidea</taxon>
        <taxon>Parastacidae</taxon>
        <taxon>Cherax</taxon>
    </lineage>
</organism>
<feature type="transmembrane region" description="Helical" evidence="1">
    <location>
        <begin position="453"/>
        <end position="477"/>
    </location>
</feature>
<proteinExistence type="predicted"/>
<keyword evidence="1" id="KW-0812">Transmembrane</keyword>
<dbReference type="GO" id="GO:0022857">
    <property type="term" value="F:transmembrane transporter activity"/>
    <property type="evidence" value="ECO:0007669"/>
    <property type="project" value="InterPro"/>
</dbReference>
<sequence length="514" mass="57719">MKCQQDPQLELSLARRVTIFVIGVVESMLFAGTVFGWPQLVHVLKVEGLYSDLCHGFSTPSSLLPHAHTSLNTPTPPHQAFNNTRCHGLNNTFEISRSHIVGVEQCGPQDERFALIFTVAVGCYSVPGVLVGYLLHHAGLRVTRVSAGTMLTMGFLFLGMATKESPNWVFASMIFLALGGNQLRLSVMQFGDLFPLHRSTAISLLSGIYAASAALFIIFQYTASAGLQRSHVCWFLAALSTLSIFLTFLMPVHHIPVQDNYETWPSEPGTSQQPLRRSLLSGSSFLHTYWYFLNLLAINIYQQTYNVWVTASSCSVREAGWYSILFSYSNLVTVFFGPLGGAFTDYMVRRAGNTSSELRRRVMEVQAPFLPLLVTSLATTAMYMCIFIFHPAAIYISLVAMVLARPCTIAISTAYIRIRFPADHFNRLLGIYGTISSVLMFLQYPQFVWAQNMYYAAHAMVLALQVLSYMNPIHLLFTPLMRHAVILRDQLDEDQLREANISKEHTREKPQRRL</sequence>
<evidence type="ECO:0008006" key="4">
    <source>
        <dbReference type="Google" id="ProtNLM"/>
    </source>
</evidence>
<keyword evidence="3" id="KW-1185">Reference proteome</keyword>
<dbReference type="EMBL" id="JARKIK010000033">
    <property type="protein sequence ID" value="KAK8740597.1"/>
    <property type="molecule type" value="Genomic_DNA"/>
</dbReference>
<evidence type="ECO:0000256" key="1">
    <source>
        <dbReference type="SAM" id="Phobius"/>
    </source>
</evidence>
<dbReference type="SUPFAM" id="SSF103473">
    <property type="entry name" value="MFS general substrate transporter"/>
    <property type="match status" value="1"/>
</dbReference>
<dbReference type="Proteomes" id="UP001445076">
    <property type="component" value="Unassembled WGS sequence"/>
</dbReference>
<feature type="transmembrane region" description="Helical" evidence="1">
    <location>
        <begin position="428"/>
        <end position="447"/>
    </location>
</feature>
<feature type="transmembrane region" description="Helical" evidence="1">
    <location>
        <begin position="142"/>
        <end position="162"/>
    </location>
</feature>
<dbReference type="Pfam" id="PF07690">
    <property type="entry name" value="MFS_1"/>
    <property type="match status" value="1"/>
</dbReference>
<evidence type="ECO:0000313" key="2">
    <source>
        <dbReference type="EMBL" id="KAK8740594.1"/>
    </source>
</evidence>
<feature type="transmembrane region" description="Helical" evidence="1">
    <location>
        <begin position="234"/>
        <end position="257"/>
    </location>
</feature>
<accession>A0AAW0XRL8</accession>
<feature type="transmembrane region" description="Helical" evidence="1">
    <location>
        <begin position="321"/>
        <end position="348"/>
    </location>
</feature>